<dbReference type="Proteomes" id="UP000257109">
    <property type="component" value="Unassembled WGS sequence"/>
</dbReference>
<protein>
    <recommendedName>
        <fullName evidence="3">RNase H type-1 domain-containing protein</fullName>
    </recommendedName>
</protein>
<accession>A0A371E5C6</accession>
<name>A0A371E5C6_MUCPR</name>
<dbReference type="OrthoDB" id="1730907at2759"/>
<keyword evidence="2" id="KW-1185">Reference proteome</keyword>
<proteinExistence type="predicted"/>
<sequence length="109" mass="12112">MALLEYDIVHTSQKAVKGSALAEKLAHHPLDEYHPLSHEFPDEYILMAEENKSEAEVEGWKLWFDGASNLLGNGIGVVLASPSGQYFPFSQGLDLTAPTIWQNMKPKSK</sequence>
<dbReference type="EMBL" id="QJKJ01016259">
    <property type="protein sequence ID" value="RDX61236.1"/>
    <property type="molecule type" value="Genomic_DNA"/>
</dbReference>
<organism evidence="1 2">
    <name type="scientific">Mucuna pruriens</name>
    <name type="common">Velvet bean</name>
    <name type="synonym">Dolichos pruriens</name>
    <dbReference type="NCBI Taxonomy" id="157652"/>
    <lineage>
        <taxon>Eukaryota</taxon>
        <taxon>Viridiplantae</taxon>
        <taxon>Streptophyta</taxon>
        <taxon>Embryophyta</taxon>
        <taxon>Tracheophyta</taxon>
        <taxon>Spermatophyta</taxon>
        <taxon>Magnoliopsida</taxon>
        <taxon>eudicotyledons</taxon>
        <taxon>Gunneridae</taxon>
        <taxon>Pentapetalae</taxon>
        <taxon>rosids</taxon>
        <taxon>fabids</taxon>
        <taxon>Fabales</taxon>
        <taxon>Fabaceae</taxon>
        <taxon>Papilionoideae</taxon>
        <taxon>50 kb inversion clade</taxon>
        <taxon>NPAAA clade</taxon>
        <taxon>indigoferoid/millettioid clade</taxon>
        <taxon>Phaseoleae</taxon>
        <taxon>Mucuna</taxon>
    </lineage>
</organism>
<feature type="non-terminal residue" evidence="1">
    <location>
        <position position="109"/>
    </location>
</feature>
<feature type="non-terminal residue" evidence="1">
    <location>
        <position position="1"/>
    </location>
</feature>
<dbReference type="PANTHER" id="PTHR48475:SF1">
    <property type="entry name" value="RNASE H TYPE-1 DOMAIN-CONTAINING PROTEIN"/>
    <property type="match status" value="1"/>
</dbReference>
<evidence type="ECO:0000313" key="1">
    <source>
        <dbReference type="EMBL" id="RDX61236.1"/>
    </source>
</evidence>
<evidence type="ECO:0000313" key="2">
    <source>
        <dbReference type="Proteomes" id="UP000257109"/>
    </source>
</evidence>
<comment type="caution">
    <text evidence="1">The sequence shown here is derived from an EMBL/GenBank/DDBJ whole genome shotgun (WGS) entry which is preliminary data.</text>
</comment>
<evidence type="ECO:0008006" key="3">
    <source>
        <dbReference type="Google" id="ProtNLM"/>
    </source>
</evidence>
<reference evidence="1" key="1">
    <citation type="submission" date="2018-05" db="EMBL/GenBank/DDBJ databases">
        <title>Draft genome of Mucuna pruriens seed.</title>
        <authorList>
            <person name="Nnadi N.E."/>
            <person name="Vos R."/>
            <person name="Hasami M.H."/>
            <person name="Devisetty U.K."/>
            <person name="Aguiy J.C."/>
        </authorList>
    </citation>
    <scope>NUCLEOTIDE SEQUENCE [LARGE SCALE GENOMIC DNA]</scope>
    <source>
        <strain evidence="1">JCA_2017</strain>
    </source>
</reference>
<dbReference type="AlphaFoldDB" id="A0A371E5C6"/>
<dbReference type="PANTHER" id="PTHR48475">
    <property type="entry name" value="RIBONUCLEASE H"/>
    <property type="match status" value="1"/>
</dbReference>
<gene>
    <name evidence="1" type="ORF">CR513_60551</name>
</gene>